<protein>
    <submittedName>
        <fullName evidence="1">Uncharacterized protein</fullName>
    </submittedName>
</protein>
<keyword evidence="2" id="KW-1185">Reference proteome</keyword>
<reference evidence="1" key="1">
    <citation type="submission" date="2023-04" db="EMBL/GenBank/DDBJ databases">
        <title>A chromosome-level genome assembly of the parasitoid wasp Eretmocerus hayati.</title>
        <authorList>
            <person name="Zhong Y."/>
            <person name="Liu S."/>
            <person name="Liu Y."/>
        </authorList>
    </citation>
    <scope>NUCLEOTIDE SEQUENCE</scope>
    <source>
        <strain evidence="1">ZJU_SS_LIU_2023</strain>
    </source>
</reference>
<proteinExistence type="predicted"/>
<evidence type="ECO:0000313" key="2">
    <source>
        <dbReference type="Proteomes" id="UP001239111"/>
    </source>
</evidence>
<comment type="caution">
    <text evidence="1">The sequence shown here is derived from an EMBL/GenBank/DDBJ whole genome shotgun (WGS) entry which is preliminary data.</text>
</comment>
<organism evidence="1 2">
    <name type="scientific">Eretmocerus hayati</name>
    <dbReference type="NCBI Taxonomy" id="131215"/>
    <lineage>
        <taxon>Eukaryota</taxon>
        <taxon>Metazoa</taxon>
        <taxon>Ecdysozoa</taxon>
        <taxon>Arthropoda</taxon>
        <taxon>Hexapoda</taxon>
        <taxon>Insecta</taxon>
        <taxon>Pterygota</taxon>
        <taxon>Neoptera</taxon>
        <taxon>Endopterygota</taxon>
        <taxon>Hymenoptera</taxon>
        <taxon>Apocrita</taxon>
        <taxon>Proctotrupomorpha</taxon>
        <taxon>Chalcidoidea</taxon>
        <taxon>Aphelinidae</taxon>
        <taxon>Aphelininae</taxon>
        <taxon>Eretmocerus</taxon>
    </lineage>
</organism>
<gene>
    <name evidence="1" type="ORF">QAD02_014935</name>
</gene>
<dbReference type="EMBL" id="CM056742">
    <property type="protein sequence ID" value="KAJ8679148.1"/>
    <property type="molecule type" value="Genomic_DNA"/>
</dbReference>
<sequence length="1077" mass="124545">MNHPSDRDRNTQLLAMFGSVESTKDRFLNQTRAAREERALCENQEIAARCIQKYVRRWLSKRRLSSEILLRFDELFCELLKNESNPCTKPALHIFENLKSFLTIYKRERDKDRMDKVNIYLVRSLDSESPIFSYIGVGLLKNSSISWISHMKQLLHFCLLDLMELHPEKSSEYKSILLRLHTLLSFTSTTSWAIMKSTEMEKLRAGMNQLCSNVMGYLVNNGFYPTMKVLLTRGLCRKKITLQPVAVSTIATLTLRPLMFSKMSENLIMEYLIHILSVPTVVHHLNHGEECQNTPLSWKNELFLKILMSLSTEANLTIISKALGGNYLLCLLGNLVESANFQKHESTENLYYPHFILAVINLLNSIQQYVVAKKSNTTYWHPILSWLEQPEDYTLQDTVPIVKSQLSHLWTGDIVIKLICEPLDELVGKCSPVQSSSSKTPIFRKAPWVKKNNLSKQFFKFGSPETNKIGMICSLYHTALQTFKEIRSTILTGLCYMDRQILHDLWIFLENLGDNCGLETFLNQFCINTEKLPYEFMVLILFCDCMNHHVTLSDDIEMYEQQNPFKLSDFVQMSYFLNLFLYRLICQRPSEVKTISTHPVFVSLYSLLTTLYRRDCQKPFCPNNHWLIKDVRTSSFLDDIKKGKPNTTFLLSKMPHILPHHERVRIFRRYISDENETLSPPESSNDNLQTTLITVHRSRMIEDGYRQLSMLSPQALKGIIRVRFINEQGLDEAGIDQDGVFKEFLEETIKRVFNPSFSLFKVTSDNRLYPSSTSYVQDNHLSLFEFIGRMLGKAVYEGIVVDIPFASFFVSQFCGQAGGVFYSCLDELASLDQDLYRSLTMIKHYDGDVSDLELTFSVDENVMGKLVTYELKPGGKAILVTNDNKINYIHSMAQFRMYVQIKDQIAAFTKGFRSLIKPEWFPLFSTPEWQRLISGDNVPIDLRDLRKHTQYYGGFHDKHRVISWLWDILENDFSESERSLFLKFVTSCSRSPLLGFAHLEPAFSVRCVEVSDDDDTGDTIGSVIRGFFTIRKKDPQNRLPTSSTCFNLLKLPNYRKKCTLREKLRYAVSSNTGFELS</sequence>
<name>A0ACC2P6X5_9HYME</name>
<accession>A0ACC2P6X5</accession>
<dbReference type="Proteomes" id="UP001239111">
    <property type="component" value="Chromosome 2"/>
</dbReference>
<evidence type="ECO:0000313" key="1">
    <source>
        <dbReference type="EMBL" id="KAJ8679148.1"/>
    </source>
</evidence>